<dbReference type="PANTHER" id="PTHR47463:SF2">
    <property type="entry name" value="F-BOX PROTEIN SKIP16"/>
    <property type="match status" value="1"/>
</dbReference>
<gene>
    <name evidence="3" type="ORF">CTI12_AA017860</name>
</gene>
<comment type="caution">
    <text evidence="3">The sequence shown here is derived from an EMBL/GenBank/DDBJ whole genome shotgun (WGS) entry which is preliminary data.</text>
</comment>
<dbReference type="STRING" id="35608.A0A2U1QIM6"/>
<dbReference type="PANTHER" id="PTHR47463">
    <property type="entry name" value="F-BOX PROTEIN SKIP16"/>
    <property type="match status" value="1"/>
</dbReference>
<dbReference type="Gene3D" id="2.60.40.1470">
    <property type="entry name" value="ApaG domain"/>
    <property type="match status" value="1"/>
</dbReference>
<protein>
    <submittedName>
        <fullName evidence="3">SKP1/ASK-interacting protein 16</fullName>
    </submittedName>
</protein>
<feature type="domain" description="ApaG" evidence="2">
    <location>
        <begin position="163"/>
        <end position="304"/>
    </location>
</feature>
<accession>A0A2U1QIM6</accession>
<evidence type="ECO:0000313" key="4">
    <source>
        <dbReference type="Proteomes" id="UP000245207"/>
    </source>
</evidence>
<dbReference type="InterPro" id="IPR036767">
    <property type="entry name" value="ApaG_sf"/>
</dbReference>
<dbReference type="OrthoDB" id="2305498at2759"/>
<dbReference type="Proteomes" id="UP000245207">
    <property type="component" value="Unassembled WGS sequence"/>
</dbReference>
<sequence length="305" mass="34971">MYLFEKENHVLQTKVVELETLLAQQTKDFEDAKTDFFNKTTKFENYFERLEKENIQFERKLARKTDDSKAEKDQFLKQIASLESKLASQDNLSLQKEYNDLRTSYNALKAKFDALNRSKGKSHVSNESKPQESLLQKFTLPEPIELAGFLQVDLLGCIQKKTIRWKILYTSSSCALFLPDLSELKKETEKYVFAYKIRISLKPERCIDYGRFSDSGVLIQIHLIIKSNENVVGDINEQAMIDKLIIRADDGVEFVCLGRMSCPTLPGSVEGSLTFIPTRMGGVRGNPLMIEVAKFPLLLPPDYIF</sequence>
<proteinExistence type="predicted"/>
<reference evidence="3 4" key="1">
    <citation type="journal article" date="2018" name="Mol. Plant">
        <title>The genome of Artemisia annua provides insight into the evolution of Asteraceae family and artemisinin biosynthesis.</title>
        <authorList>
            <person name="Shen Q."/>
            <person name="Zhang L."/>
            <person name="Liao Z."/>
            <person name="Wang S."/>
            <person name="Yan T."/>
            <person name="Shi P."/>
            <person name="Liu M."/>
            <person name="Fu X."/>
            <person name="Pan Q."/>
            <person name="Wang Y."/>
            <person name="Lv Z."/>
            <person name="Lu X."/>
            <person name="Zhang F."/>
            <person name="Jiang W."/>
            <person name="Ma Y."/>
            <person name="Chen M."/>
            <person name="Hao X."/>
            <person name="Li L."/>
            <person name="Tang Y."/>
            <person name="Lv G."/>
            <person name="Zhou Y."/>
            <person name="Sun X."/>
            <person name="Brodelius P.E."/>
            <person name="Rose J.K.C."/>
            <person name="Tang K."/>
        </authorList>
    </citation>
    <scope>NUCLEOTIDE SEQUENCE [LARGE SCALE GENOMIC DNA]</scope>
    <source>
        <strain evidence="4">cv. Huhao1</strain>
        <tissue evidence="3">Leaf</tissue>
    </source>
</reference>
<dbReference type="InterPro" id="IPR007474">
    <property type="entry name" value="ApaG_domain"/>
</dbReference>
<evidence type="ECO:0000313" key="3">
    <source>
        <dbReference type="EMBL" id="PWA97825.1"/>
    </source>
</evidence>
<keyword evidence="4" id="KW-1185">Reference proteome</keyword>
<dbReference type="EMBL" id="PKPP01000098">
    <property type="protein sequence ID" value="PWA97825.1"/>
    <property type="molecule type" value="Genomic_DNA"/>
</dbReference>
<keyword evidence="1" id="KW-0175">Coiled coil</keyword>
<dbReference type="PROSITE" id="PS51087">
    <property type="entry name" value="APAG"/>
    <property type="match status" value="1"/>
</dbReference>
<dbReference type="AlphaFoldDB" id="A0A2U1QIM6"/>
<evidence type="ECO:0000256" key="1">
    <source>
        <dbReference type="SAM" id="Coils"/>
    </source>
</evidence>
<feature type="coiled-coil region" evidence="1">
    <location>
        <begin position="91"/>
        <end position="118"/>
    </location>
</feature>
<feature type="coiled-coil region" evidence="1">
    <location>
        <begin position="15"/>
        <end position="67"/>
    </location>
</feature>
<evidence type="ECO:0000259" key="2">
    <source>
        <dbReference type="PROSITE" id="PS51087"/>
    </source>
</evidence>
<organism evidence="3 4">
    <name type="scientific">Artemisia annua</name>
    <name type="common">Sweet wormwood</name>
    <dbReference type="NCBI Taxonomy" id="35608"/>
    <lineage>
        <taxon>Eukaryota</taxon>
        <taxon>Viridiplantae</taxon>
        <taxon>Streptophyta</taxon>
        <taxon>Embryophyta</taxon>
        <taxon>Tracheophyta</taxon>
        <taxon>Spermatophyta</taxon>
        <taxon>Magnoliopsida</taxon>
        <taxon>eudicotyledons</taxon>
        <taxon>Gunneridae</taxon>
        <taxon>Pentapetalae</taxon>
        <taxon>asterids</taxon>
        <taxon>campanulids</taxon>
        <taxon>Asterales</taxon>
        <taxon>Asteraceae</taxon>
        <taxon>Asteroideae</taxon>
        <taxon>Anthemideae</taxon>
        <taxon>Artemisiinae</taxon>
        <taxon>Artemisia</taxon>
    </lineage>
</organism>
<name>A0A2U1QIM6_ARTAN</name>